<proteinExistence type="predicted"/>
<organism evidence="1">
    <name type="scientific">Rhizophora mucronata</name>
    <name type="common">Asiatic mangrove</name>
    <dbReference type="NCBI Taxonomy" id="61149"/>
    <lineage>
        <taxon>Eukaryota</taxon>
        <taxon>Viridiplantae</taxon>
        <taxon>Streptophyta</taxon>
        <taxon>Embryophyta</taxon>
        <taxon>Tracheophyta</taxon>
        <taxon>Spermatophyta</taxon>
        <taxon>Magnoliopsida</taxon>
        <taxon>eudicotyledons</taxon>
        <taxon>Gunneridae</taxon>
        <taxon>Pentapetalae</taxon>
        <taxon>rosids</taxon>
        <taxon>fabids</taxon>
        <taxon>Malpighiales</taxon>
        <taxon>Rhizophoraceae</taxon>
        <taxon>Rhizophora</taxon>
    </lineage>
</organism>
<protein>
    <submittedName>
        <fullName evidence="1">Uncharacterized protein</fullName>
    </submittedName>
</protein>
<sequence length="34" mass="4216">MSLYFFFFSISRIFCFSLFLFFLYVFCKNSFCCP</sequence>
<reference evidence="1" key="1">
    <citation type="submission" date="2018-02" db="EMBL/GenBank/DDBJ databases">
        <title>Rhizophora mucronata_Transcriptome.</title>
        <authorList>
            <person name="Meera S.P."/>
            <person name="Sreeshan A."/>
            <person name="Augustine A."/>
        </authorList>
    </citation>
    <scope>NUCLEOTIDE SEQUENCE</scope>
    <source>
        <tissue evidence="1">Leaf</tissue>
    </source>
</reference>
<dbReference type="EMBL" id="GGEC01072942">
    <property type="protein sequence ID" value="MBX53426.1"/>
    <property type="molecule type" value="Transcribed_RNA"/>
</dbReference>
<accession>A0A2P2PFB9</accession>
<dbReference type="AlphaFoldDB" id="A0A2P2PFB9"/>
<evidence type="ECO:0000313" key="1">
    <source>
        <dbReference type="EMBL" id="MBX53426.1"/>
    </source>
</evidence>
<name>A0A2P2PFB9_RHIMU</name>